<comment type="cofactor">
    <cofactor evidence="8">
        <name>[4Fe-4S] cluster</name>
        <dbReference type="ChEBI" id="CHEBI:49883"/>
    </cofactor>
    <text evidence="8">Binds 1 [4Fe-4S] cluster. The cluster is coordinated with 3 cysteines and an exchangeable S-adenosyl-L-methionine.</text>
</comment>
<dbReference type="GO" id="GO:0046872">
    <property type="term" value="F:metal ion binding"/>
    <property type="evidence" value="ECO:0007669"/>
    <property type="project" value="UniProtKB-KW"/>
</dbReference>
<feature type="binding site" evidence="8">
    <location>
        <position position="74"/>
    </location>
    <ligand>
        <name>[4Fe-4S] cluster</name>
        <dbReference type="ChEBI" id="CHEBI:49883"/>
        <note>4Fe-4S-S-AdoMet</note>
    </ligand>
</feature>
<keyword evidence="3 8" id="KW-0949">S-adenosyl-L-methionine</keyword>
<feature type="binding site" evidence="8">
    <location>
        <position position="67"/>
    </location>
    <ligand>
        <name>[4Fe-4S] cluster</name>
        <dbReference type="ChEBI" id="CHEBI:49883"/>
        <note>4Fe-4S-S-AdoMet</note>
    </ligand>
</feature>
<sequence length="306" mass="33789">MKDEELSAYYRNCHLCPRNCGVDRSSLVRGICGEGVVVRAACAVLHRGEEPPIAGEKGSGALFFTGCSLGCNFCQNRQISSGGYGGELTVEELAGLFSRLEKEGAETIDLVTAAHCAPSVVTALEMASVKIPVVWNGSGYESLSTLDLIEPLIDIHLPDLKTLSSERARRLFRAPDYPAVARAAVERMSRSHPLEYKHGRLVRGVIVRHLVMPGLIEESKELLRWYAEHLADKTLLSLMVQFVDIDGGDDGPVIDEAQYDELVDFLDELGIEEGFIQESGDERPWIPDFTRDNPFPSAFSRPVWHC</sequence>
<dbReference type="GO" id="GO:0051539">
    <property type="term" value="F:4 iron, 4 sulfur cluster binding"/>
    <property type="evidence" value="ECO:0007669"/>
    <property type="project" value="UniProtKB-KW"/>
</dbReference>
<dbReference type="RefSeq" id="WP_013256308.1">
    <property type="nucleotide sequence ID" value="NC_014364.1"/>
</dbReference>
<feature type="binding site" evidence="8">
    <location>
        <position position="71"/>
    </location>
    <ligand>
        <name>[4Fe-4S] cluster</name>
        <dbReference type="ChEBI" id="CHEBI:49883"/>
        <note>4Fe-4S-S-AdoMet</note>
    </ligand>
</feature>
<dbReference type="STRING" id="573413.Spirs_3763"/>
<dbReference type="InterPro" id="IPR001989">
    <property type="entry name" value="Radical_activat_CS"/>
</dbReference>
<evidence type="ECO:0000256" key="3">
    <source>
        <dbReference type="ARBA" id="ARBA00022691"/>
    </source>
</evidence>
<dbReference type="Proteomes" id="UP000002318">
    <property type="component" value="Chromosome"/>
</dbReference>
<dbReference type="HOGENOM" id="CLU_062674_0_0_12"/>
<evidence type="ECO:0000259" key="9">
    <source>
        <dbReference type="Pfam" id="PF04055"/>
    </source>
</evidence>
<dbReference type="InterPro" id="IPR016431">
    <property type="entry name" value="Pyrv-formate_lyase-activ_prd"/>
</dbReference>
<comment type="similarity">
    <text evidence="1">Belongs to the organic radical-activating enzymes family.</text>
</comment>
<evidence type="ECO:0000256" key="4">
    <source>
        <dbReference type="ARBA" id="ARBA00022723"/>
    </source>
</evidence>
<dbReference type="SFLD" id="SFLDG01099">
    <property type="entry name" value="Uncharacterised_Radical_SAM_Su"/>
    <property type="match status" value="1"/>
</dbReference>
<accession>E1R7Z4</accession>
<evidence type="ECO:0000256" key="5">
    <source>
        <dbReference type="ARBA" id="ARBA00023002"/>
    </source>
</evidence>
<dbReference type="eggNOG" id="COG1313">
    <property type="taxonomic scope" value="Bacteria"/>
</dbReference>
<dbReference type="Pfam" id="PF04055">
    <property type="entry name" value="Radical_SAM"/>
    <property type="match status" value="1"/>
</dbReference>
<dbReference type="InterPro" id="IPR007197">
    <property type="entry name" value="rSAM"/>
</dbReference>
<dbReference type="KEGG" id="ssm:Spirs_3763"/>
<dbReference type="GO" id="GO:0016491">
    <property type="term" value="F:oxidoreductase activity"/>
    <property type="evidence" value="ECO:0007669"/>
    <property type="project" value="UniProtKB-KW"/>
</dbReference>
<keyword evidence="6 8" id="KW-0408">Iron</keyword>
<evidence type="ECO:0000256" key="1">
    <source>
        <dbReference type="ARBA" id="ARBA00009777"/>
    </source>
</evidence>
<keyword evidence="11" id="KW-1185">Reference proteome</keyword>
<dbReference type="InterPro" id="IPR013785">
    <property type="entry name" value="Aldolase_TIM"/>
</dbReference>
<evidence type="ECO:0000313" key="10">
    <source>
        <dbReference type="EMBL" id="ADK82849.1"/>
    </source>
</evidence>
<feature type="domain" description="Radical SAM core" evidence="9">
    <location>
        <begin position="63"/>
        <end position="225"/>
    </location>
</feature>
<dbReference type="InterPro" id="IPR040085">
    <property type="entry name" value="MJ0674-like"/>
</dbReference>
<dbReference type="SFLD" id="SFLDS00029">
    <property type="entry name" value="Radical_SAM"/>
    <property type="match status" value="1"/>
</dbReference>
<dbReference type="PIRSF" id="PIRSF004869">
    <property type="entry name" value="PflX_prd"/>
    <property type="match status" value="1"/>
</dbReference>
<evidence type="ECO:0000256" key="7">
    <source>
        <dbReference type="ARBA" id="ARBA00023014"/>
    </source>
</evidence>
<dbReference type="PANTHER" id="PTHR43075:SF1">
    <property type="entry name" value="FORMATE LYASE ACTIVATING ENZYME, PUTATIVE (AFU_ORTHOLOGUE AFUA_2G15630)-RELATED"/>
    <property type="match status" value="1"/>
</dbReference>
<proteinExistence type="inferred from homology"/>
<dbReference type="OrthoDB" id="9781783at2"/>
<evidence type="ECO:0000313" key="11">
    <source>
        <dbReference type="Proteomes" id="UP000002318"/>
    </source>
</evidence>
<evidence type="ECO:0000256" key="6">
    <source>
        <dbReference type="ARBA" id="ARBA00023004"/>
    </source>
</evidence>
<gene>
    <name evidence="10" type="ordered locus">Spirs_3763</name>
</gene>
<evidence type="ECO:0000256" key="2">
    <source>
        <dbReference type="ARBA" id="ARBA00022485"/>
    </source>
</evidence>
<name>E1R7Z4_SEDSS</name>
<dbReference type="PANTHER" id="PTHR43075">
    <property type="entry name" value="FORMATE LYASE ACTIVATING ENZYME, PUTATIVE (AFU_ORTHOLOGUE AFUA_2G15630)-RELATED"/>
    <property type="match status" value="1"/>
</dbReference>
<keyword evidence="4 8" id="KW-0479">Metal-binding</keyword>
<keyword evidence="7 8" id="KW-0411">Iron-sulfur</keyword>
<dbReference type="EMBL" id="CP002116">
    <property type="protein sequence ID" value="ADK82849.1"/>
    <property type="molecule type" value="Genomic_DNA"/>
</dbReference>
<organism evidence="10 11">
    <name type="scientific">Sediminispirochaeta smaragdinae (strain DSM 11293 / JCM 15392 / SEBR 4228)</name>
    <name type="common">Spirochaeta smaragdinae</name>
    <dbReference type="NCBI Taxonomy" id="573413"/>
    <lineage>
        <taxon>Bacteria</taxon>
        <taxon>Pseudomonadati</taxon>
        <taxon>Spirochaetota</taxon>
        <taxon>Spirochaetia</taxon>
        <taxon>Spirochaetales</taxon>
        <taxon>Spirochaetaceae</taxon>
        <taxon>Sediminispirochaeta</taxon>
    </lineage>
</organism>
<dbReference type="InterPro" id="IPR058240">
    <property type="entry name" value="rSAM_sf"/>
</dbReference>
<keyword evidence="2" id="KW-0004">4Fe-4S</keyword>
<evidence type="ECO:0000256" key="8">
    <source>
        <dbReference type="PIRSR" id="PIRSR004869-50"/>
    </source>
</evidence>
<dbReference type="SUPFAM" id="SSF102114">
    <property type="entry name" value="Radical SAM enzymes"/>
    <property type="match status" value="1"/>
</dbReference>
<dbReference type="Gene3D" id="3.20.20.70">
    <property type="entry name" value="Aldolase class I"/>
    <property type="match status" value="1"/>
</dbReference>
<dbReference type="PROSITE" id="PS01087">
    <property type="entry name" value="RADICAL_ACTIVATING"/>
    <property type="match status" value="1"/>
</dbReference>
<reference evidence="10 11" key="1">
    <citation type="journal article" date="2010" name="Stand. Genomic Sci.">
        <title>Complete genome sequence of Spirochaeta smaragdinae type strain (SEBR 4228).</title>
        <authorList>
            <person name="Mavromatis K."/>
            <person name="Yasawong M."/>
            <person name="Chertkov O."/>
            <person name="Lapidus A."/>
            <person name="Lucas S."/>
            <person name="Nolan M."/>
            <person name="Del Rio T.G."/>
            <person name="Tice H."/>
            <person name="Cheng J.F."/>
            <person name="Pitluck S."/>
            <person name="Liolios K."/>
            <person name="Ivanova N."/>
            <person name="Tapia R."/>
            <person name="Han C."/>
            <person name="Bruce D."/>
            <person name="Goodwin L."/>
            <person name="Pati A."/>
            <person name="Chen A."/>
            <person name="Palaniappan K."/>
            <person name="Land M."/>
            <person name="Hauser L."/>
            <person name="Chang Y.J."/>
            <person name="Jeffries C.D."/>
            <person name="Detter J.C."/>
            <person name="Rohde M."/>
            <person name="Brambilla E."/>
            <person name="Spring S."/>
            <person name="Goker M."/>
            <person name="Sikorski J."/>
            <person name="Woyke T."/>
            <person name="Bristow J."/>
            <person name="Eisen J.A."/>
            <person name="Markowitz V."/>
            <person name="Hugenholtz P."/>
            <person name="Klenk H.P."/>
            <person name="Kyrpides N.C."/>
        </authorList>
    </citation>
    <scope>NUCLEOTIDE SEQUENCE [LARGE SCALE GENOMIC DNA]</scope>
    <source>
        <strain evidence="11">DSM 11293 / JCM 15392 / SEBR 4228</strain>
    </source>
</reference>
<keyword evidence="5" id="KW-0560">Oxidoreductase</keyword>
<dbReference type="AlphaFoldDB" id="E1R7Z4"/>
<protein>
    <submittedName>
        <fullName evidence="10">Radical SAM domain protein</fullName>
    </submittedName>
</protein>